<dbReference type="InterPro" id="IPR003439">
    <property type="entry name" value="ABC_transporter-like_ATP-bd"/>
</dbReference>
<dbReference type="InterPro" id="IPR052156">
    <property type="entry name" value="BCAA_Transport_ATP-bd_LivF"/>
</dbReference>
<evidence type="ECO:0000256" key="1">
    <source>
        <dbReference type="ARBA" id="ARBA00005417"/>
    </source>
</evidence>
<feature type="domain" description="ABC transporter" evidence="6">
    <location>
        <begin position="6"/>
        <end position="239"/>
    </location>
</feature>
<gene>
    <name evidence="7" type="ORF">ACFO6S_07920</name>
</gene>
<dbReference type="EMBL" id="JBHSFO010000003">
    <property type="protein sequence ID" value="MFC4603604.1"/>
    <property type="molecule type" value="Genomic_DNA"/>
</dbReference>
<dbReference type="SUPFAM" id="SSF52540">
    <property type="entry name" value="P-loop containing nucleoside triphosphate hydrolases"/>
    <property type="match status" value="1"/>
</dbReference>
<dbReference type="RefSeq" id="WP_378415722.1">
    <property type="nucleotide sequence ID" value="NZ_JBHSFO010000003.1"/>
</dbReference>
<name>A0ABV9FQW0_9NOCA</name>
<evidence type="ECO:0000256" key="4">
    <source>
        <dbReference type="ARBA" id="ARBA00022840"/>
    </source>
</evidence>
<evidence type="ECO:0000259" key="6">
    <source>
        <dbReference type="PROSITE" id="PS50893"/>
    </source>
</evidence>
<keyword evidence="2" id="KW-0813">Transport</keyword>
<dbReference type="InterPro" id="IPR027417">
    <property type="entry name" value="P-loop_NTPase"/>
</dbReference>
<evidence type="ECO:0000256" key="3">
    <source>
        <dbReference type="ARBA" id="ARBA00022741"/>
    </source>
</evidence>
<dbReference type="PANTHER" id="PTHR43820:SF4">
    <property type="entry name" value="HIGH-AFFINITY BRANCHED-CHAIN AMINO ACID TRANSPORT ATP-BINDING PROTEIN LIVF"/>
    <property type="match status" value="1"/>
</dbReference>
<dbReference type="PANTHER" id="PTHR43820">
    <property type="entry name" value="HIGH-AFFINITY BRANCHED-CHAIN AMINO ACID TRANSPORT ATP-BINDING PROTEIN LIVF"/>
    <property type="match status" value="1"/>
</dbReference>
<accession>A0ABV9FQW0</accession>
<dbReference type="Gene3D" id="3.40.50.300">
    <property type="entry name" value="P-loop containing nucleotide triphosphate hydrolases"/>
    <property type="match status" value="1"/>
</dbReference>
<dbReference type="Pfam" id="PF00005">
    <property type="entry name" value="ABC_tran"/>
    <property type="match status" value="1"/>
</dbReference>
<keyword evidence="4 7" id="KW-0067">ATP-binding</keyword>
<comment type="caution">
    <text evidence="7">The sequence shown here is derived from an EMBL/GenBank/DDBJ whole genome shotgun (WGS) entry which is preliminary data.</text>
</comment>
<evidence type="ECO:0000313" key="8">
    <source>
        <dbReference type="Proteomes" id="UP001595914"/>
    </source>
</evidence>
<evidence type="ECO:0000256" key="5">
    <source>
        <dbReference type="ARBA" id="ARBA00022970"/>
    </source>
</evidence>
<reference evidence="8" key="1">
    <citation type="journal article" date="2019" name="Int. J. Syst. Evol. Microbiol.">
        <title>The Global Catalogue of Microorganisms (GCM) 10K type strain sequencing project: providing services to taxonomists for standard genome sequencing and annotation.</title>
        <authorList>
            <consortium name="The Broad Institute Genomics Platform"/>
            <consortium name="The Broad Institute Genome Sequencing Center for Infectious Disease"/>
            <person name="Wu L."/>
            <person name="Ma J."/>
        </authorList>
    </citation>
    <scope>NUCLEOTIDE SEQUENCE [LARGE SCALE GENOMIC DNA]</scope>
    <source>
        <strain evidence="8">CCUG 54520</strain>
    </source>
</reference>
<dbReference type="GO" id="GO:0005524">
    <property type="term" value="F:ATP binding"/>
    <property type="evidence" value="ECO:0007669"/>
    <property type="project" value="UniProtKB-KW"/>
</dbReference>
<dbReference type="Proteomes" id="UP001595914">
    <property type="component" value="Unassembled WGS sequence"/>
</dbReference>
<keyword evidence="3" id="KW-0547">Nucleotide-binding</keyword>
<dbReference type="PROSITE" id="PS50893">
    <property type="entry name" value="ABC_TRANSPORTER_2"/>
    <property type="match status" value="1"/>
</dbReference>
<sequence>MSEQGLTVERLATGYGDIRVVTDVSLRVVPGQITALLGRNGAGKSTTLRAITGLNKANAGTVRLEGKDITSMPAHKRVGAGLAYVQEGKKVFREQTVDQNLVLGGFSRGLGRRKLADSLDDVYDMFPMLAERKNLLAGAMSGGQQQMLAIGQALMSQPKVLLLDEPSGGLAPVIVKDVLRQVEALKARGLAVLLVEQEVDTALSVADHVTVIDMGKVVMDKPVAAITNRDSLREAYLGRADMSTVT</sequence>
<evidence type="ECO:0000256" key="2">
    <source>
        <dbReference type="ARBA" id="ARBA00022448"/>
    </source>
</evidence>
<protein>
    <submittedName>
        <fullName evidence="7">ABC transporter ATP-binding protein</fullName>
    </submittedName>
</protein>
<dbReference type="InterPro" id="IPR003593">
    <property type="entry name" value="AAA+_ATPase"/>
</dbReference>
<dbReference type="PROSITE" id="PS00211">
    <property type="entry name" value="ABC_TRANSPORTER_1"/>
    <property type="match status" value="1"/>
</dbReference>
<dbReference type="CDD" id="cd03224">
    <property type="entry name" value="ABC_TM1139_LivF_branched"/>
    <property type="match status" value="1"/>
</dbReference>
<dbReference type="InterPro" id="IPR017871">
    <property type="entry name" value="ABC_transporter-like_CS"/>
</dbReference>
<dbReference type="SMART" id="SM00382">
    <property type="entry name" value="AAA"/>
    <property type="match status" value="1"/>
</dbReference>
<comment type="similarity">
    <text evidence="1">Belongs to the ABC transporter superfamily.</text>
</comment>
<proteinExistence type="inferred from homology"/>
<keyword evidence="5" id="KW-0029">Amino-acid transport</keyword>
<evidence type="ECO:0000313" key="7">
    <source>
        <dbReference type="EMBL" id="MFC4603604.1"/>
    </source>
</evidence>
<keyword evidence="8" id="KW-1185">Reference proteome</keyword>
<organism evidence="7 8">
    <name type="scientific">Rhodococcus kronopolitis</name>
    <dbReference type="NCBI Taxonomy" id="1460226"/>
    <lineage>
        <taxon>Bacteria</taxon>
        <taxon>Bacillati</taxon>
        <taxon>Actinomycetota</taxon>
        <taxon>Actinomycetes</taxon>
        <taxon>Mycobacteriales</taxon>
        <taxon>Nocardiaceae</taxon>
        <taxon>Rhodococcus</taxon>
    </lineage>
</organism>